<keyword evidence="1" id="KW-0645">Protease</keyword>
<evidence type="ECO:0000256" key="12">
    <source>
        <dbReference type="ARBA" id="ARBA00023125"/>
    </source>
</evidence>
<evidence type="ECO:0000313" key="19">
    <source>
        <dbReference type="EMBL" id="CDH61181.1"/>
    </source>
</evidence>
<dbReference type="OrthoDB" id="2275801at2759"/>
<dbReference type="Gene3D" id="2.30.30.850">
    <property type="match status" value="1"/>
</dbReference>
<dbReference type="InterPro" id="IPR041577">
    <property type="entry name" value="RT_RNaseH_2"/>
</dbReference>
<evidence type="ECO:0000256" key="1">
    <source>
        <dbReference type="ARBA" id="ARBA00022670"/>
    </source>
</evidence>
<dbReference type="InterPro" id="IPR000477">
    <property type="entry name" value="RT_dom"/>
</dbReference>
<feature type="domain" description="Reverse transcriptase" evidence="17">
    <location>
        <begin position="639"/>
        <end position="818"/>
    </location>
</feature>
<dbReference type="InterPro" id="IPR050951">
    <property type="entry name" value="Retrovirus_Pol_polyprotein"/>
</dbReference>
<evidence type="ECO:0000259" key="17">
    <source>
        <dbReference type="PROSITE" id="PS50878"/>
    </source>
</evidence>
<keyword evidence="9" id="KW-0694">RNA-binding</keyword>
<feature type="region of interest" description="Disordered" evidence="15">
    <location>
        <begin position="1"/>
        <end position="50"/>
    </location>
</feature>
<dbReference type="InterPro" id="IPR041588">
    <property type="entry name" value="Integrase_H2C2"/>
</dbReference>
<dbReference type="Pfam" id="PF13975">
    <property type="entry name" value="gag-asp_proteas"/>
    <property type="match status" value="1"/>
</dbReference>
<dbReference type="InterPro" id="IPR005162">
    <property type="entry name" value="Retrotrans_gag_dom"/>
</dbReference>
<keyword evidence="14" id="KW-0862">Zinc</keyword>
<dbReference type="GO" id="GO:0005634">
    <property type="term" value="C:nucleus"/>
    <property type="evidence" value="ECO:0007669"/>
    <property type="project" value="UniProtKB-ARBA"/>
</dbReference>
<keyword evidence="4" id="KW-0540">Nuclease</keyword>
<keyword evidence="7" id="KW-0378">Hydrolase</keyword>
<keyword evidence="5" id="KW-0064">Aspartyl protease</keyword>
<dbReference type="InterPro" id="IPR021109">
    <property type="entry name" value="Peptidase_aspartic_dom_sf"/>
</dbReference>
<dbReference type="PROSITE" id="PS50878">
    <property type="entry name" value="RT_POL"/>
    <property type="match status" value="1"/>
</dbReference>
<dbReference type="SUPFAM" id="SSF57756">
    <property type="entry name" value="Retrovirus zinc finger-like domains"/>
    <property type="match status" value="1"/>
</dbReference>
<keyword evidence="11" id="KW-0695">RNA-directed DNA polymerase</keyword>
<gene>
    <name evidence="19" type="ORF">LCOR_11960.1</name>
</gene>
<evidence type="ECO:0000256" key="14">
    <source>
        <dbReference type="PROSITE-ProRule" id="PRU00047"/>
    </source>
</evidence>
<dbReference type="GO" id="GO:0003723">
    <property type="term" value="F:RNA binding"/>
    <property type="evidence" value="ECO:0007669"/>
    <property type="project" value="UniProtKB-KW"/>
</dbReference>
<comment type="caution">
    <text evidence="19">The sequence shown here is derived from an EMBL/GenBank/DDBJ whole genome shotgun (WGS) entry which is preliminary data.</text>
</comment>
<evidence type="ECO:0000256" key="7">
    <source>
        <dbReference type="ARBA" id="ARBA00022801"/>
    </source>
</evidence>
<dbReference type="EMBL" id="CBTN010000149">
    <property type="protein sequence ID" value="CDH61181.1"/>
    <property type="molecule type" value="Genomic_DNA"/>
</dbReference>
<dbReference type="SUPFAM" id="SSF53098">
    <property type="entry name" value="Ribonuclease H-like"/>
    <property type="match status" value="1"/>
</dbReference>
<dbReference type="GO" id="GO:0004190">
    <property type="term" value="F:aspartic-type endopeptidase activity"/>
    <property type="evidence" value="ECO:0007669"/>
    <property type="project" value="UniProtKB-KW"/>
</dbReference>
<dbReference type="Proteomes" id="UP000027586">
    <property type="component" value="Unassembled WGS sequence"/>
</dbReference>
<dbReference type="PROSITE" id="PS50158">
    <property type="entry name" value="ZF_CCHC"/>
    <property type="match status" value="1"/>
</dbReference>
<dbReference type="Pfam" id="PF17919">
    <property type="entry name" value="RT_RNaseH_2"/>
    <property type="match status" value="1"/>
</dbReference>
<feature type="domain" description="CCHC-type" evidence="16">
    <location>
        <begin position="353"/>
        <end position="368"/>
    </location>
</feature>
<evidence type="ECO:0000259" key="16">
    <source>
        <dbReference type="PROSITE" id="PS50158"/>
    </source>
</evidence>
<evidence type="ECO:0000256" key="2">
    <source>
        <dbReference type="ARBA" id="ARBA00022679"/>
    </source>
</evidence>
<proteinExistence type="predicted"/>
<dbReference type="Pfam" id="PF00078">
    <property type="entry name" value="RVT_1"/>
    <property type="match status" value="1"/>
</dbReference>
<dbReference type="CDD" id="cd01647">
    <property type="entry name" value="RT_LTR"/>
    <property type="match status" value="1"/>
</dbReference>
<keyword evidence="2" id="KW-0808">Transferase</keyword>
<keyword evidence="14" id="KW-0479">Metal-binding</keyword>
<keyword evidence="6" id="KW-0255">Endonuclease</keyword>
<dbReference type="PROSITE" id="PS50994">
    <property type="entry name" value="INTEGRASE"/>
    <property type="match status" value="1"/>
</dbReference>
<evidence type="ECO:0000313" key="20">
    <source>
        <dbReference type="Proteomes" id="UP000027586"/>
    </source>
</evidence>
<evidence type="ECO:0000259" key="18">
    <source>
        <dbReference type="PROSITE" id="PS50994"/>
    </source>
</evidence>
<dbReference type="Pfam" id="PF00665">
    <property type="entry name" value="rve"/>
    <property type="match status" value="1"/>
</dbReference>
<dbReference type="SUPFAM" id="SSF50630">
    <property type="entry name" value="Acid proteases"/>
    <property type="match status" value="1"/>
</dbReference>
<dbReference type="Gene3D" id="3.30.70.270">
    <property type="match status" value="2"/>
</dbReference>
<dbReference type="GO" id="GO:0006508">
    <property type="term" value="P:proteolysis"/>
    <property type="evidence" value="ECO:0007669"/>
    <property type="project" value="UniProtKB-KW"/>
</dbReference>
<dbReference type="PROSITE" id="PS00141">
    <property type="entry name" value="ASP_PROTEASE"/>
    <property type="match status" value="1"/>
</dbReference>
<dbReference type="VEuPathDB" id="FungiDB:LCOR_11960.1"/>
<dbReference type="Pfam" id="PF00098">
    <property type="entry name" value="zf-CCHC"/>
    <property type="match status" value="1"/>
</dbReference>
<sequence length="1477" mass="169976">MSNIDPRKPSFRQYRPPKNTELEEDEDITTRTEPSFDMDDNAPRQGGQQSQDDIMQQLLLMMTQLLTKQQREETGFTVKLPTPERYDGTRSTKVIENWLASVEKYLKLSQYKHTPDLWATYASSLFTGNAATWWRRLEAANVTIEGWQQFKHKVLEEFRPKNAQRAARDRLAALSMTTTVSAYLNEFQDIWLEIPSMNEDEAYDRFWRNLAPRVRTDVMKPDHPASFDELAQRALSWEAAEATEIAITNGLPRPETYIPPTTAPANTGVAPMDLDVIQSHHYPQAQGWRNSGGTYHGGYTRGVQATQGNYSHIPQGMPHDQFYSENQQAQGLYYHGNRQQRGFQPRFNNGPTCYQCGGKGHMARVCPSGLANSTPEDNLIDLSEDNTTTENTHHNVAVTNTDHEYIEKLCTIKESDLPLYSMSCNNVNITALIDSGATCTYVSPRVITGLPTKPISGRSVETAGGHTLPITTQVTLLLNAGGYWHNVDAYVLDTKFDLILGHDWLKQVNPIPEWSMDTWRIEKDGTQYFLHPQHDRPIPDLAYLISHRQLQRYSRAKKVDDMYLAYVKSVDNDSSGELSVKALLDEFQDIFQDQLPGLPPQRDVTHIIDTGDADPINRPPFKISPLELGELRKQLKELLDLRLIRPSTSPWGAPVLFVRKKSGELRMCIDYRAINQVTKRHGHPLPRIDECLEQLSGARYFTSLDLKSGYHQLRIRDEDVPKTAFNTRYGSYEWLVVPFGLRNSPALFQSTMNRILNDYLDDFVMVYLDDILIYSKNKEEHEMHVRKVLQRLRDEQLIANLKKCEFYKTELEFLGFHISAGGYLPSREKVRAIQDWPIPTNVQEVRQFIGLGSHYRRFIRDFASIASPLTDLTKGSGTKTHPIVWNEECEKAFTEIKSRITQAPILISPDPHKSFIIETDASDYGVGAVLLQKGDDGVNHPIAFESKKLSKEERSYPAQEREMLAIIHALRTWRCFIDGRPYTVFSDHDPLTYFRAQKKPRLRLTRWIGEIELYSPDIQYKPGRENCIPDLLSRRDGPNCDTNEPSMEPDYLYAIKSVQDTDWPKFYAMPEDRWPPSLKDLLQDHRDKFVVRDNQVYRLIRNGDQLEERRFVLFARRADLVGDFHYSVGHAAKATVIDLMAKRWWWPYMRKDIQEWLAACPQCQLAANADRKTHHAPMAPLDVPPPFSRWHLDFIGELPTTARGNKWLLIAVDYATNWSCARAIPFATGDAIAAFIHEEIVLKFGCMNEILSDRGANFMSNALAHYLGRMKVKHKLTSAFHPRTNAKVERTNGIVKQMIRKYVNGDIHRWDDYVQQAIFACQVRKHRTTGFSPFYLVYGQEPKLPGEELPPFLLTPTDETGPTVDDLIKGRVPAVRELRKARLLAQQRLNDNATQDKKRWDALMKPQTFNVGDYVLLRHENKFSLEYNWKGPYRILARNLDTHIYQIQDMNNNTYASWVHTDRLRPIHLPNTPPTLS</sequence>
<dbReference type="GO" id="GO:0008270">
    <property type="term" value="F:zinc ion binding"/>
    <property type="evidence" value="ECO:0007669"/>
    <property type="project" value="UniProtKB-KW"/>
</dbReference>
<dbReference type="InterPro" id="IPR036875">
    <property type="entry name" value="Znf_CCHC_sf"/>
</dbReference>
<dbReference type="InterPro" id="IPR001878">
    <property type="entry name" value="Znf_CCHC"/>
</dbReference>
<keyword evidence="20" id="KW-1185">Reference proteome</keyword>
<keyword evidence="8" id="KW-0460">Magnesium</keyword>
<evidence type="ECO:0000256" key="13">
    <source>
        <dbReference type="ARBA" id="ARBA00023268"/>
    </source>
</evidence>
<organism evidence="19 20">
    <name type="scientific">Lichtheimia corymbifera JMRC:FSU:9682</name>
    <dbReference type="NCBI Taxonomy" id="1263082"/>
    <lineage>
        <taxon>Eukaryota</taxon>
        <taxon>Fungi</taxon>
        <taxon>Fungi incertae sedis</taxon>
        <taxon>Mucoromycota</taxon>
        <taxon>Mucoromycotina</taxon>
        <taxon>Mucoromycetes</taxon>
        <taxon>Mucorales</taxon>
        <taxon>Lichtheimiaceae</taxon>
        <taxon>Lichtheimia</taxon>
    </lineage>
</organism>
<evidence type="ECO:0000256" key="4">
    <source>
        <dbReference type="ARBA" id="ARBA00022722"/>
    </source>
</evidence>
<evidence type="ECO:0000256" key="15">
    <source>
        <dbReference type="SAM" id="MobiDB-lite"/>
    </source>
</evidence>
<feature type="domain" description="Integrase catalytic" evidence="18">
    <location>
        <begin position="1181"/>
        <end position="1341"/>
    </location>
</feature>
<dbReference type="GO" id="GO:0003677">
    <property type="term" value="F:DNA binding"/>
    <property type="evidence" value="ECO:0007669"/>
    <property type="project" value="UniProtKB-KW"/>
</dbReference>
<dbReference type="GO" id="GO:0015074">
    <property type="term" value="P:DNA integration"/>
    <property type="evidence" value="ECO:0007669"/>
    <property type="project" value="UniProtKB-KW"/>
</dbReference>
<name>A0A068SII5_9FUNG</name>
<keyword evidence="14" id="KW-0863">Zinc-finger</keyword>
<evidence type="ECO:0000256" key="9">
    <source>
        <dbReference type="ARBA" id="ARBA00022884"/>
    </source>
</evidence>
<dbReference type="InterPro" id="IPR043128">
    <property type="entry name" value="Rev_trsase/Diguanyl_cyclase"/>
</dbReference>
<dbReference type="CDD" id="cd09274">
    <property type="entry name" value="RNase_HI_RT_Ty3"/>
    <property type="match status" value="1"/>
</dbReference>
<dbReference type="CDD" id="cd00303">
    <property type="entry name" value="retropepsin_like"/>
    <property type="match status" value="1"/>
</dbReference>
<dbReference type="Gene3D" id="4.10.60.10">
    <property type="entry name" value="Zinc finger, CCHC-type"/>
    <property type="match status" value="1"/>
</dbReference>
<dbReference type="GO" id="GO:0004519">
    <property type="term" value="F:endonuclease activity"/>
    <property type="evidence" value="ECO:0007669"/>
    <property type="project" value="UniProtKB-KW"/>
</dbReference>
<accession>A0A068SII5</accession>
<dbReference type="Gene3D" id="3.30.420.10">
    <property type="entry name" value="Ribonuclease H-like superfamily/Ribonuclease H"/>
    <property type="match status" value="1"/>
</dbReference>
<dbReference type="PANTHER" id="PTHR37984">
    <property type="entry name" value="PROTEIN CBG26694"/>
    <property type="match status" value="1"/>
</dbReference>
<evidence type="ECO:0000256" key="10">
    <source>
        <dbReference type="ARBA" id="ARBA00022908"/>
    </source>
</evidence>
<evidence type="ECO:0000256" key="5">
    <source>
        <dbReference type="ARBA" id="ARBA00022750"/>
    </source>
</evidence>
<dbReference type="InterPro" id="IPR036397">
    <property type="entry name" value="RNaseH_sf"/>
</dbReference>
<dbReference type="FunFam" id="3.30.70.270:FF:000020">
    <property type="entry name" value="Transposon Tf2-6 polyprotein-like Protein"/>
    <property type="match status" value="1"/>
</dbReference>
<dbReference type="InterPro" id="IPR012337">
    <property type="entry name" value="RNaseH-like_sf"/>
</dbReference>
<evidence type="ECO:0000256" key="3">
    <source>
        <dbReference type="ARBA" id="ARBA00022695"/>
    </source>
</evidence>
<dbReference type="Gene3D" id="3.10.20.370">
    <property type="match status" value="1"/>
</dbReference>
<reference evidence="19" key="1">
    <citation type="submission" date="2013-08" db="EMBL/GenBank/DDBJ databases">
        <title>Gene expansion shapes genome architecture in the human pathogen Lichtheimia corymbifera: an evolutionary genomics analysis in the ancient terrestrial Mucorales (Mucoromycotina).</title>
        <authorList>
            <person name="Schwartze V.U."/>
            <person name="Winter S."/>
            <person name="Shelest E."/>
            <person name="Marcet-Houben M."/>
            <person name="Horn F."/>
            <person name="Wehner S."/>
            <person name="Hoffmann K."/>
            <person name="Riege K."/>
            <person name="Sammeth M."/>
            <person name="Nowrousian M."/>
            <person name="Valiante V."/>
            <person name="Linde J."/>
            <person name="Jacobsen I.D."/>
            <person name="Marz M."/>
            <person name="Brakhage A.A."/>
            <person name="Gabaldon T."/>
            <person name="Bocker S."/>
            <person name="Voigt K."/>
        </authorList>
    </citation>
    <scope>NUCLEOTIDE SEQUENCE [LARGE SCALE GENOMIC DNA]</scope>
    <source>
        <strain evidence="19">FSU 9682</strain>
    </source>
</reference>
<dbReference type="InterPro" id="IPR043502">
    <property type="entry name" value="DNA/RNA_pol_sf"/>
</dbReference>
<dbReference type="InterPro" id="IPR001584">
    <property type="entry name" value="Integrase_cat-core"/>
</dbReference>
<dbReference type="STRING" id="1263082.A0A068SII5"/>
<dbReference type="SUPFAM" id="SSF56672">
    <property type="entry name" value="DNA/RNA polymerases"/>
    <property type="match status" value="1"/>
</dbReference>
<dbReference type="Pfam" id="PF17921">
    <property type="entry name" value="Integrase_H2C2"/>
    <property type="match status" value="1"/>
</dbReference>
<dbReference type="Gene3D" id="3.10.10.10">
    <property type="entry name" value="HIV Type 1 Reverse Transcriptase, subunit A, domain 1"/>
    <property type="match status" value="1"/>
</dbReference>
<dbReference type="Pfam" id="PF03732">
    <property type="entry name" value="Retrotrans_gag"/>
    <property type="match status" value="1"/>
</dbReference>
<evidence type="ECO:0000256" key="8">
    <source>
        <dbReference type="ARBA" id="ARBA00022842"/>
    </source>
</evidence>
<dbReference type="Gene3D" id="1.10.340.70">
    <property type="match status" value="1"/>
</dbReference>
<keyword evidence="3" id="KW-0548">Nucleotidyltransferase</keyword>
<dbReference type="Gene3D" id="2.40.70.10">
    <property type="entry name" value="Acid Proteases"/>
    <property type="match status" value="1"/>
</dbReference>
<keyword evidence="13" id="KW-0511">Multifunctional enzyme</keyword>
<dbReference type="PANTHER" id="PTHR37984:SF5">
    <property type="entry name" value="PROTEIN NYNRIN-LIKE"/>
    <property type="match status" value="1"/>
</dbReference>
<evidence type="ECO:0000256" key="6">
    <source>
        <dbReference type="ARBA" id="ARBA00022759"/>
    </source>
</evidence>
<dbReference type="InterPro" id="IPR001969">
    <property type="entry name" value="Aspartic_peptidase_AS"/>
</dbReference>
<keyword evidence="10" id="KW-0229">DNA integration</keyword>
<dbReference type="FunFam" id="3.10.20.370:FF:000001">
    <property type="entry name" value="Retrovirus-related Pol polyprotein from transposon 17.6-like protein"/>
    <property type="match status" value="1"/>
</dbReference>
<dbReference type="SMART" id="SM00343">
    <property type="entry name" value="ZnF_C2HC"/>
    <property type="match status" value="1"/>
</dbReference>
<protein>
    <submittedName>
        <fullName evidence="19">Retrotransposon ty3-gypsy subclass</fullName>
    </submittedName>
</protein>
<keyword evidence="12" id="KW-0238">DNA-binding</keyword>
<evidence type="ECO:0000256" key="11">
    <source>
        <dbReference type="ARBA" id="ARBA00022918"/>
    </source>
</evidence>
<dbReference type="GO" id="GO:0003964">
    <property type="term" value="F:RNA-directed DNA polymerase activity"/>
    <property type="evidence" value="ECO:0007669"/>
    <property type="project" value="UniProtKB-KW"/>
</dbReference>